<accession>A0ABT3CSY3</accession>
<dbReference type="NCBIfam" id="TIGR00518">
    <property type="entry name" value="alaDH"/>
    <property type="match status" value="1"/>
</dbReference>
<dbReference type="PIRSF" id="PIRSF000183">
    <property type="entry name" value="Alanine_dh"/>
    <property type="match status" value="1"/>
</dbReference>
<keyword evidence="9" id="KW-1185">Reference proteome</keyword>
<gene>
    <name evidence="8" type="primary">ald</name>
    <name evidence="8" type="ORF">N7U62_08945</name>
</gene>
<comment type="catalytic activity">
    <reaction evidence="5">
        <text>L-alanine + NAD(+) + H2O = pyruvate + NH4(+) + NADH + H(+)</text>
        <dbReference type="Rhea" id="RHEA:18405"/>
        <dbReference type="ChEBI" id="CHEBI:15361"/>
        <dbReference type="ChEBI" id="CHEBI:15377"/>
        <dbReference type="ChEBI" id="CHEBI:15378"/>
        <dbReference type="ChEBI" id="CHEBI:28938"/>
        <dbReference type="ChEBI" id="CHEBI:57540"/>
        <dbReference type="ChEBI" id="CHEBI:57945"/>
        <dbReference type="ChEBI" id="CHEBI:57972"/>
        <dbReference type="EC" id="1.4.1.1"/>
    </reaction>
</comment>
<protein>
    <recommendedName>
        <fullName evidence="2 5">Alanine dehydrogenase</fullName>
        <ecNumber evidence="2 5">1.4.1.1</ecNumber>
    </recommendedName>
</protein>
<dbReference type="SUPFAM" id="SSF52283">
    <property type="entry name" value="Formate/glycerate dehydrogenase catalytic domain-like"/>
    <property type="match status" value="1"/>
</dbReference>
<reference evidence="8 9" key="1">
    <citation type="submission" date="2022-10" db="EMBL/GenBank/DDBJ databases">
        <title>Comparative genomics and taxonomic characterization of three novel marine species of genus Reichenbachiella exhibiting antioxidant and polysaccharide degradation activities.</title>
        <authorList>
            <person name="Muhammad N."/>
            <person name="Lee Y.-J."/>
            <person name="Ko J."/>
            <person name="Kim S.-G."/>
        </authorList>
    </citation>
    <scope>NUCLEOTIDE SEQUENCE [LARGE SCALE GENOMIC DNA]</scope>
    <source>
        <strain evidence="8 9">ABR2-5</strain>
    </source>
</reference>
<evidence type="ECO:0000256" key="5">
    <source>
        <dbReference type="PIRNR" id="PIRNR000183"/>
    </source>
</evidence>
<evidence type="ECO:0000256" key="1">
    <source>
        <dbReference type="ARBA" id="ARBA00005689"/>
    </source>
</evidence>
<dbReference type="Proteomes" id="UP001300692">
    <property type="component" value="Unassembled WGS sequence"/>
</dbReference>
<evidence type="ECO:0000313" key="9">
    <source>
        <dbReference type="Proteomes" id="UP001300692"/>
    </source>
</evidence>
<dbReference type="InterPro" id="IPR007698">
    <property type="entry name" value="AlaDH/PNT_NAD(H)-bd"/>
</dbReference>
<dbReference type="SUPFAM" id="SSF51735">
    <property type="entry name" value="NAD(P)-binding Rossmann-fold domains"/>
    <property type="match status" value="1"/>
</dbReference>
<keyword evidence="3 5" id="KW-0560">Oxidoreductase</keyword>
<feature type="domain" description="Alanine dehydrogenase/pyridine nucleotide transhydrogenase NAD(H)-binding" evidence="6">
    <location>
        <begin position="148"/>
        <end position="296"/>
    </location>
</feature>
<dbReference type="PRINTS" id="PR00411">
    <property type="entry name" value="PNDRDTASEI"/>
</dbReference>
<dbReference type="Pfam" id="PF05222">
    <property type="entry name" value="AlaDh_PNT_N"/>
    <property type="match status" value="1"/>
</dbReference>
<keyword evidence="4 5" id="KW-0520">NAD</keyword>
<evidence type="ECO:0000259" key="7">
    <source>
        <dbReference type="SMART" id="SM01003"/>
    </source>
</evidence>
<comment type="similarity">
    <text evidence="1 5">Belongs to the AlaDH/PNT family.</text>
</comment>
<dbReference type="CDD" id="cd05305">
    <property type="entry name" value="L-AlaDH"/>
    <property type="match status" value="1"/>
</dbReference>
<feature type="domain" description="Alanine dehydrogenase/pyridine nucleotide transhydrogenase N-terminal" evidence="7">
    <location>
        <begin position="4"/>
        <end position="136"/>
    </location>
</feature>
<dbReference type="PANTHER" id="PTHR42795">
    <property type="entry name" value="ALANINE DEHYDROGENASE"/>
    <property type="match status" value="1"/>
</dbReference>
<dbReference type="InterPro" id="IPR008143">
    <property type="entry name" value="Ala_DH/PNT_CS2"/>
</dbReference>
<dbReference type="PANTHER" id="PTHR42795:SF1">
    <property type="entry name" value="ALANINE DEHYDROGENASE"/>
    <property type="match status" value="1"/>
</dbReference>
<evidence type="ECO:0000256" key="3">
    <source>
        <dbReference type="ARBA" id="ARBA00023002"/>
    </source>
</evidence>
<evidence type="ECO:0000256" key="4">
    <source>
        <dbReference type="ARBA" id="ARBA00023027"/>
    </source>
</evidence>
<dbReference type="PROSITE" id="PS00837">
    <property type="entry name" value="ALADH_PNT_2"/>
    <property type="match status" value="1"/>
</dbReference>
<dbReference type="GO" id="GO:0000286">
    <property type="term" value="F:alanine dehydrogenase activity"/>
    <property type="evidence" value="ECO:0007669"/>
    <property type="project" value="UniProtKB-EC"/>
</dbReference>
<dbReference type="InterPro" id="IPR036291">
    <property type="entry name" value="NAD(P)-bd_dom_sf"/>
</dbReference>
<proteinExistence type="inferred from homology"/>
<dbReference type="PROSITE" id="PS00836">
    <property type="entry name" value="ALADH_PNT_1"/>
    <property type="match status" value="1"/>
</dbReference>
<dbReference type="Pfam" id="PF01262">
    <property type="entry name" value="AlaDh_PNT_C"/>
    <property type="match status" value="1"/>
</dbReference>
<dbReference type="SMART" id="SM01002">
    <property type="entry name" value="AlaDh_PNT_C"/>
    <property type="match status" value="1"/>
</dbReference>
<evidence type="ECO:0000256" key="2">
    <source>
        <dbReference type="ARBA" id="ARBA00012897"/>
    </source>
</evidence>
<name>A0ABT3CSY3_9BACT</name>
<dbReference type="InterPro" id="IPR008141">
    <property type="entry name" value="Ala_DH"/>
</dbReference>
<dbReference type="RefSeq" id="WP_264137622.1">
    <property type="nucleotide sequence ID" value="NZ_JAOYOD010000001.1"/>
</dbReference>
<comment type="caution">
    <text evidence="8">The sequence shown here is derived from an EMBL/GenBank/DDBJ whole genome shotgun (WGS) entry which is preliminary data.</text>
</comment>
<evidence type="ECO:0000259" key="6">
    <source>
        <dbReference type="SMART" id="SM01002"/>
    </source>
</evidence>
<dbReference type="Gene3D" id="3.40.50.720">
    <property type="entry name" value="NAD(P)-binding Rossmann-like Domain"/>
    <property type="match status" value="2"/>
</dbReference>
<dbReference type="InterPro" id="IPR008142">
    <property type="entry name" value="AlaDH/PNT_CS1"/>
</dbReference>
<evidence type="ECO:0000313" key="8">
    <source>
        <dbReference type="EMBL" id="MCV9386787.1"/>
    </source>
</evidence>
<dbReference type="EC" id="1.4.1.1" evidence="2 5"/>
<dbReference type="EMBL" id="JAOYOD010000001">
    <property type="protein sequence ID" value="MCV9386787.1"/>
    <property type="molecule type" value="Genomic_DNA"/>
</dbReference>
<sequence>MIIGVPKEIKNNENRVALTPAGAKELLKHGHDLYLQSTAGEGSGFSDEEYEAIGVKILPTIEEVYAIAEMIIKVKEPIEPEYKLIKENQLVFTYFHFASHEPLTKAMIESKAVCLAYETVEKGRSLPLLVPMSEVAGRMSVQQGAKFLEKPLKGRGILLGGVPGVRPAKVMILGGGVVGTEAAKMAAGLGADVTILDLSLERLRYLDDVMPANVKTLMSSEYNIRELVQDHDLIIGAVLVPGAKAPKLITKDMLKTMRPGTVLVDVAIDQGGCMETTRPTTHQDPIFIIDDVVHYSVANMPGAVPYTSTLALTNATLPYAIQLANKGWKKACKENPDLKPGLNIINGEVVYKAVAEAFDLPYTEVEKYLN</sequence>
<dbReference type="InterPro" id="IPR007886">
    <property type="entry name" value="AlaDH/PNT_N"/>
</dbReference>
<organism evidence="8 9">
    <name type="scientific">Reichenbachiella ulvae</name>
    <dbReference type="NCBI Taxonomy" id="2980104"/>
    <lineage>
        <taxon>Bacteria</taxon>
        <taxon>Pseudomonadati</taxon>
        <taxon>Bacteroidota</taxon>
        <taxon>Cytophagia</taxon>
        <taxon>Cytophagales</taxon>
        <taxon>Reichenbachiellaceae</taxon>
        <taxon>Reichenbachiella</taxon>
    </lineage>
</organism>
<dbReference type="SMART" id="SM01003">
    <property type="entry name" value="AlaDh_PNT_N"/>
    <property type="match status" value="1"/>
</dbReference>